<evidence type="ECO:0000313" key="4">
    <source>
        <dbReference type="Proteomes" id="UP000177797"/>
    </source>
</evidence>
<keyword evidence="1" id="KW-0812">Transmembrane</keyword>
<name>A0A1G2NGH4_9BACT</name>
<organism evidence="3 4">
    <name type="scientific">Candidatus Taylorbacteria bacterium RIFCSPLOWO2_01_FULL_48_100</name>
    <dbReference type="NCBI Taxonomy" id="1802322"/>
    <lineage>
        <taxon>Bacteria</taxon>
        <taxon>Candidatus Tayloriibacteriota</taxon>
    </lineage>
</organism>
<proteinExistence type="predicted"/>
<gene>
    <name evidence="3" type="ORF">A2938_01950</name>
</gene>
<accession>A0A1G2NGH4</accession>
<feature type="transmembrane region" description="Helical" evidence="1">
    <location>
        <begin position="68"/>
        <end position="89"/>
    </location>
</feature>
<feature type="domain" description="Glycosyl transferase family 1" evidence="2">
    <location>
        <begin position="187"/>
        <end position="340"/>
    </location>
</feature>
<comment type="caution">
    <text evidence="3">The sequence shown here is derived from an EMBL/GenBank/DDBJ whole genome shotgun (WGS) entry which is preliminary data.</text>
</comment>
<dbReference type="SUPFAM" id="SSF53756">
    <property type="entry name" value="UDP-Glycosyltransferase/glycogen phosphorylase"/>
    <property type="match status" value="1"/>
</dbReference>
<keyword evidence="1" id="KW-0472">Membrane</keyword>
<keyword evidence="1" id="KW-1133">Transmembrane helix</keyword>
<dbReference type="AlphaFoldDB" id="A0A1G2NGH4"/>
<evidence type="ECO:0000313" key="3">
    <source>
        <dbReference type="EMBL" id="OHA35153.1"/>
    </source>
</evidence>
<dbReference type="Proteomes" id="UP000177797">
    <property type="component" value="Unassembled WGS sequence"/>
</dbReference>
<dbReference type="PANTHER" id="PTHR12526">
    <property type="entry name" value="GLYCOSYLTRANSFERASE"/>
    <property type="match status" value="1"/>
</dbReference>
<protein>
    <recommendedName>
        <fullName evidence="2">Glycosyl transferase family 1 domain-containing protein</fullName>
    </recommendedName>
</protein>
<evidence type="ECO:0000256" key="1">
    <source>
        <dbReference type="SAM" id="Phobius"/>
    </source>
</evidence>
<dbReference type="Pfam" id="PF00534">
    <property type="entry name" value="Glycos_transf_1"/>
    <property type="match status" value="1"/>
</dbReference>
<reference evidence="3 4" key="1">
    <citation type="journal article" date="2016" name="Nat. Commun.">
        <title>Thousands of microbial genomes shed light on interconnected biogeochemical processes in an aquifer system.</title>
        <authorList>
            <person name="Anantharaman K."/>
            <person name="Brown C.T."/>
            <person name="Hug L.A."/>
            <person name="Sharon I."/>
            <person name="Castelle C.J."/>
            <person name="Probst A.J."/>
            <person name="Thomas B.C."/>
            <person name="Singh A."/>
            <person name="Wilkins M.J."/>
            <person name="Karaoz U."/>
            <person name="Brodie E.L."/>
            <person name="Williams K.H."/>
            <person name="Hubbard S.S."/>
            <person name="Banfield J.F."/>
        </authorList>
    </citation>
    <scope>NUCLEOTIDE SEQUENCE [LARGE SCALE GENOMIC DNA]</scope>
</reference>
<dbReference type="InterPro" id="IPR001296">
    <property type="entry name" value="Glyco_trans_1"/>
</dbReference>
<dbReference type="EMBL" id="MHSA01000001">
    <property type="protein sequence ID" value="OHA35153.1"/>
    <property type="molecule type" value="Genomic_DNA"/>
</dbReference>
<dbReference type="GO" id="GO:0016757">
    <property type="term" value="F:glycosyltransferase activity"/>
    <property type="evidence" value="ECO:0007669"/>
    <property type="project" value="InterPro"/>
</dbReference>
<evidence type="ECO:0000259" key="2">
    <source>
        <dbReference type="Pfam" id="PF00534"/>
    </source>
</evidence>
<sequence>MKIYYIANARMPTEKAHGIQIAKMSEALRAAGADVTLVVPRRGSGGSLKNVYNLAADIPVVRIPVIPYAQSFLIGSASFMFSVFFFLLVKKMIGKKFLVYTIDMDQFSFSFIPFLGVPYFVEIHDAKRRGALFNFLFKHAMGVLTINHIIKNKLCARFGLSEEKVLVAPNGISYEFFNAVSITCEQARVALGLPQESRIALYAGQFYAWKGLEIFAEAARRAPNVLFYLAGGTRESFEKVTGIRALQENILFGGIRPYKEMPLLMRAADALIVLGTKRDEYSYFHTSPMKLFEYLPIGRPIVASRTPAIADMVSEKEVFFYEPDNAENMAHAIVEAIRNKTVAATKVASARALAERYTWETRAESVLAKMISRR</sequence>
<dbReference type="Gene3D" id="3.40.50.2000">
    <property type="entry name" value="Glycogen Phosphorylase B"/>
    <property type="match status" value="2"/>
</dbReference>